<dbReference type="InterPro" id="IPR003746">
    <property type="entry name" value="DUF167"/>
</dbReference>
<dbReference type="EMBL" id="PCXV01000023">
    <property type="protein sequence ID" value="PIR44151.1"/>
    <property type="molecule type" value="Genomic_DNA"/>
</dbReference>
<reference evidence="2 3" key="1">
    <citation type="submission" date="2017-09" db="EMBL/GenBank/DDBJ databases">
        <title>Depth-based differentiation of microbial function through sediment-hosted aquifers and enrichment of novel symbionts in the deep terrestrial subsurface.</title>
        <authorList>
            <person name="Probst A.J."/>
            <person name="Ladd B."/>
            <person name="Jarett J.K."/>
            <person name="Geller-Mcgrath D.E."/>
            <person name="Sieber C.M."/>
            <person name="Emerson J.B."/>
            <person name="Anantharaman K."/>
            <person name="Thomas B.C."/>
            <person name="Malmstrom R."/>
            <person name="Stieglmeier M."/>
            <person name="Klingl A."/>
            <person name="Woyke T."/>
            <person name="Ryan C.M."/>
            <person name="Banfield J.F."/>
        </authorList>
    </citation>
    <scope>NUCLEOTIDE SEQUENCE [LARGE SCALE GENOMIC DNA]</scope>
    <source>
        <strain evidence="2">CG10_big_fil_rev_8_21_14_0_10_31_9</strain>
    </source>
</reference>
<dbReference type="InterPro" id="IPR036591">
    <property type="entry name" value="YggU-like_sf"/>
</dbReference>
<dbReference type="Proteomes" id="UP000231602">
    <property type="component" value="Unassembled WGS sequence"/>
</dbReference>
<dbReference type="AlphaFoldDB" id="A0A2H0RC92"/>
<protein>
    <submittedName>
        <fullName evidence="2">Uncharacterized protein</fullName>
    </submittedName>
</protein>
<name>A0A2H0RC92_9BACT</name>
<dbReference type="PANTHER" id="PTHR13420">
    <property type="entry name" value="UPF0235 PROTEIN C15ORF40"/>
    <property type="match status" value="1"/>
</dbReference>
<comment type="caution">
    <text evidence="2">The sequence shown here is derived from an EMBL/GenBank/DDBJ whole genome shotgun (WGS) entry which is preliminary data.</text>
</comment>
<evidence type="ECO:0000313" key="3">
    <source>
        <dbReference type="Proteomes" id="UP000231602"/>
    </source>
</evidence>
<dbReference type="NCBIfam" id="TIGR00251">
    <property type="entry name" value="DUF167 family protein"/>
    <property type="match status" value="1"/>
</dbReference>
<dbReference type="Pfam" id="PF02594">
    <property type="entry name" value="DUF167"/>
    <property type="match status" value="1"/>
</dbReference>
<evidence type="ECO:0000256" key="1">
    <source>
        <dbReference type="ARBA" id="ARBA00010364"/>
    </source>
</evidence>
<dbReference type="GO" id="GO:0005737">
    <property type="term" value="C:cytoplasm"/>
    <property type="evidence" value="ECO:0007669"/>
    <property type="project" value="TreeGrafter"/>
</dbReference>
<accession>A0A2H0RC92</accession>
<comment type="similarity">
    <text evidence="1">Belongs to the UPF0235 family.</text>
</comment>
<proteinExistence type="inferred from homology"/>
<dbReference type="SUPFAM" id="SSF69786">
    <property type="entry name" value="YggU-like"/>
    <property type="match status" value="1"/>
</dbReference>
<sequence>MKLFIKAKPNSKRSRVEKVSDNTYIVEVKEHPVDGKANKAIIKVMAEFLDIAPSKIKLTHGLTAKQKILEIAD</sequence>
<dbReference type="PANTHER" id="PTHR13420:SF7">
    <property type="entry name" value="UPF0235 PROTEIN C15ORF40"/>
    <property type="match status" value="1"/>
</dbReference>
<organism evidence="2 3">
    <name type="scientific">Candidatus Wolfebacteria bacterium CG10_big_fil_rev_8_21_14_0_10_31_9</name>
    <dbReference type="NCBI Taxonomy" id="1975070"/>
    <lineage>
        <taxon>Bacteria</taxon>
        <taxon>Candidatus Wolfeibacteriota</taxon>
    </lineage>
</organism>
<gene>
    <name evidence="2" type="ORF">COV23_01395</name>
</gene>
<dbReference type="SMART" id="SM01152">
    <property type="entry name" value="DUF167"/>
    <property type="match status" value="1"/>
</dbReference>
<evidence type="ECO:0000313" key="2">
    <source>
        <dbReference type="EMBL" id="PIR44151.1"/>
    </source>
</evidence>
<dbReference type="Gene3D" id="3.30.1200.10">
    <property type="entry name" value="YggU-like"/>
    <property type="match status" value="1"/>
</dbReference>